<dbReference type="PANTHER" id="PTHR46704:SF1">
    <property type="entry name" value="TELOMERE LENGTH REGULATION PROTEIN TEL2 HOMOLOG"/>
    <property type="match status" value="1"/>
</dbReference>
<protein>
    <submittedName>
        <fullName evidence="2">Uncharacterized protein</fullName>
    </submittedName>
</protein>
<reference evidence="2 3" key="1">
    <citation type="submission" date="2024-02" db="EMBL/GenBank/DDBJ databases">
        <title>Chromosome-scale genome assembly of the rough periwinkle Littorina saxatilis.</title>
        <authorList>
            <person name="De Jode A."/>
            <person name="Faria R."/>
            <person name="Formenti G."/>
            <person name="Sims Y."/>
            <person name="Smith T.P."/>
            <person name="Tracey A."/>
            <person name="Wood J.M.D."/>
            <person name="Zagrodzka Z.B."/>
            <person name="Johannesson K."/>
            <person name="Butlin R.K."/>
            <person name="Leder E.H."/>
        </authorList>
    </citation>
    <scope>NUCLEOTIDE SEQUENCE [LARGE SCALE GENOMIC DNA]</scope>
    <source>
        <strain evidence="2">Snail1</strain>
        <tissue evidence="2">Muscle</tissue>
    </source>
</reference>
<feature type="region of interest" description="Disordered" evidence="1">
    <location>
        <begin position="290"/>
        <end position="318"/>
    </location>
</feature>
<accession>A0AAN9G6I5</accession>
<evidence type="ECO:0000256" key="1">
    <source>
        <dbReference type="SAM" id="MobiDB-lite"/>
    </source>
</evidence>
<dbReference type="AlphaFoldDB" id="A0AAN9G6I5"/>
<organism evidence="2 3">
    <name type="scientific">Littorina saxatilis</name>
    <dbReference type="NCBI Taxonomy" id="31220"/>
    <lineage>
        <taxon>Eukaryota</taxon>
        <taxon>Metazoa</taxon>
        <taxon>Spiralia</taxon>
        <taxon>Lophotrochozoa</taxon>
        <taxon>Mollusca</taxon>
        <taxon>Gastropoda</taxon>
        <taxon>Caenogastropoda</taxon>
        <taxon>Littorinimorpha</taxon>
        <taxon>Littorinoidea</taxon>
        <taxon>Littorinidae</taxon>
        <taxon>Littorina</taxon>
    </lineage>
</organism>
<comment type="caution">
    <text evidence="2">The sequence shown here is derived from an EMBL/GenBank/DDBJ whole genome shotgun (WGS) entry which is preliminary data.</text>
</comment>
<sequence>MNAAAQQGISLPLSTENASLQFVSDNVDHNVITLDGKNTFHGMGIIAVSTPGKSQPKMIPRRDVKLSEITSLGRLDIFFYRSEWNKQATLGFNDLPSICTEDSTGYLETLWKISWPLKSPRPAWRGMMQAIHSGDHPGKSDVFFMPMIDLSPSDLSCIYSTLRFVAAQANTHSMTPVITFDQPLYLKALSIISSEEVTGELSSIVLRLGCFHMQMSFLGSIGNLMAGSGLQEAFELVFAPNAVIHMMSGKAYERAVRGHLLVDAALNALLTADAFELPWILVHHDSEAGETPEEFVEASDNPSNDQEDQGVTEETESVAMGSSYHVVDDACISTGNDKLDAAAALLEKVTQDDIPSEEEFRNILSDIDQQLLAHKEKLSRCRTSKLWLQYLDMVDILRRSIKAERTGNFCLHLQSVLEMLPYFAASGHNNYLKCGWQYLQHMSELERTHPDVYQQFMTGHHSIRRSDRYWAGLSSDLVIEQLLMRSLKTNGGLTRGTGMGESERLVWLLSTPACAEVNASMQLVTGVSFITSDQHKDLSKSRQTRDHADTKTILEFFQRRNPFSGDGKLRDLSSGKVANKSVNVDTAKQLGQSVIQGMVGSSLADVKLKRSEQAVTLAFESVVSFQGEAINVDPTLLFQRLVRITEATPELLPSVFEHELSNIPTFQRLL</sequence>
<evidence type="ECO:0000313" key="3">
    <source>
        <dbReference type="Proteomes" id="UP001374579"/>
    </source>
</evidence>
<gene>
    <name evidence="2" type="ORF">V1264_003819</name>
</gene>
<dbReference type="PANTHER" id="PTHR46704">
    <property type="entry name" value="CXC DOMAIN-CONTAINING PROTEIN-RELATED"/>
    <property type="match status" value="1"/>
</dbReference>
<feature type="compositionally biased region" description="Acidic residues" evidence="1">
    <location>
        <begin position="305"/>
        <end position="316"/>
    </location>
</feature>
<proteinExistence type="predicted"/>
<keyword evidence="3" id="KW-1185">Reference proteome</keyword>
<dbReference type="EMBL" id="JBAMIC010000013">
    <property type="protein sequence ID" value="KAK7096752.1"/>
    <property type="molecule type" value="Genomic_DNA"/>
</dbReference>
<evidence type="ECO:0000313" key="2">
    <source>
        <dbReference type="EMBL" id="KAK7096752.1"/>
    </source>
</evidence>
<dbReference type="Proteomes" id="UP001374579">
    <property type="component" value="Unassembled WGS sequence"/>
</dbReference>
<name>A0AAN9G6I5_9CAEN</name>